<sequence length="36" mass="4243">MLCDVFSEHAVLYLYANEGLPDYDTLREPFTDLFED</sequence>
<evidence type="ECO:0000313" key="2">
    <source>
        <dbReference type="Proteomes" id="UP000029052"/>
    </source>
</evidence>
<keyword evidence="2" id="KW-1185">Reference proteome</keyword>
<gene>
    <name evidence="1" type="ORF">BMAGN_1424</name>
</gene>
<proteinExistence type="predicted"/>
<comment type="caution">
    <text evidence="1">The sequence shown here is derived from an EMBL/GenBank/DDBJ whole genome shotgun (WGS) entry which is preliminary data.</text>
</comment>
<dbReference type="AlphaFoldDB" id="A0A087B666"/>
<reference evidence="1 2" key="1">
    <citation type="submission" date="2014-03" db="EMBL/GenBank/DDBJ databases">
        <title>Genomics of Bifidobacteria.</title>
        <authorList>
            <person name="Ventura M."/>
            <person name="Milani C."/>
            <person name="Lugli G.A."/>
        </authorList>
    </citation>
    <scope>NUCLEOTIDE SEQUENCE [LARGE SCALE GENOMIC DNA]</scope>
    <source>
        <strain evidence="1 2">LMG 11591</strain>
    </source>
</reference>
<dbReference type="EMBL" id="JGZB01000013">
    <property type="protein sequence ID" value="KFI66516.1"/>
    <property type="molecule type" value="Genomic_DNA"/>
</dbReference>
<protein>
    <submittedName>
        <fullName evidence="1">Uncharacterized protein</fullName>
    </submittedName>
</protein>
<organism evidence="1 2">
    <name type="scientific">Bifidobacterium magnum</name>
    <dbReference type="NCBI Taxonomy" id="1692"/>
    <lineage>
        <taxon>Bacteria</taxon>
        <taxon>Bacillati</taxon>
        <taxon>Actinomycetota</taxon>
        <taxon>Actinomycetes</taxon>
        <taxon>Bifidobacteriales</taxon>
        <taxon>Bifidobacteriaceae</taxon>
        <taxon>Bifidobacterium</taxon>
    </lineage>
</organism>
<dbReference type="Proteomes" id="UP000029052">
    <property type="component" value="Unassembled WGS sequence"/>
</dbReference>
<accession>A0A087B666</accession>
<evidence type="ECO:0000313" key="1">
    <source>
        <dbReference type="EMBL" id="KFI66516.1"/>
    </source>
</evidence>
<name>A0A087B666_9BIFI</name>